<keyword evidence="1" id="KW-0863">Zinc-finger</keyword>
<keyword evidence="1" id="KW-0862">Zinc</keyword>
<dbReference type="AlphaFoldDB" id="A0A660SQH8"/>
<accession>A0A660SQH8</accession>
<dbReference type="GO" id="GO:0008270">
    <property type="term" value="F:zinc ion binding"/>
    <property type="evidence" value="ECO:0007669"/>
    <property type="project" value="UniProtKB-KW"/>
</dbReference>
<sequence length="542" mass="64294">MIKLKDIKSICNKAVLSRGKQFYKYKSDCITNVDVKKDRISAKVSDILDYNVKIVTSTMKYKCSCNYNGGGACKHIIATLLLVANMEKSNQKEEQPKDYYDALKSNIKTVDRNYLEMFILNEAFLNNNLGERAFSFFRAGECNQTVSFYKARVNKFLNHLIKDYYIPVSRASELDTFINNIELLAKKGAVEEAIKYFQAVFEVLEKKLKTLDDSYGVIQDAIGSALDKYVEYSNKYYTEQDERNKIILYLWQQFMKNTDIYDYFTRSIQEFCGNKQDWEYHKELISKHLPSLENNDISFVNKVIIEEYIDALIHLGDYDELIRAFDKFSTLNPSIFHKEIKYLWSIGQFDNAVYKFENYTHLLYRTAVNDIRLMISDYLYKTDKEKYLENLIAIYKYLPSYEKYKQIEKNSGDIWQTIKDELFIMIKDSPSLINVNIKEGLMKEAFLKLMEIDNVSLYNKYLEILAPLYTLEYFEHYRDAIIRNYKQIGVYNRKVYRKILIEIRNLSLIKEAKDKYMELLNQLKEENKRRPAFLDEMKKILE</sequence>
<organism evidence="3 4">
    <name type="scientific">candidate division TA06 bacterium</name>
    <dbReference type="NCBI Taxonomy" id="2250710"/>
    <lineage>
        <taxon>Bacteria</taxon>
        <taxon>Bacteria division TA06</taxon>
    </lineage>
</organism>
<keyword evidence="1" id="KW-0479">Metal-binding</keyword>
<evidence type="ECO:0000313" key="4">
    <source>
        <dbReference type="Proteomes" id="UP000271125"/>
    </source>
</evidence>
<evidence type="ECO:0000256" key="1">
    <source>
        <dbReference type="PROSITE-ProRule" id="PRU00325"/>
    </source>
</evidence>
<evidence type="ECO:0000259" key="2">
    <source>
        <dbReference type="PROSITE" id="PS50966"/>
    </source>
</evidence>
<evidence type="ECO:0000313" key="3">
    <source>
        <dbReference type="EMBL" id="RKX72190.1"/>
    </source>
</evidence>
<dbReference type="PROSITE" id="PS50966">
    <property type="entry name" value="ZF_SWIM"/>
    <property type="match status" value="1"/>
</dbReference>
<protein>
    <recommendedName>
        <fullName evidence="2">SWIM-type domain-containing protein</fullName>
    </recommendedName>
</protein>
<gene>
    <name evidence="3" type="ORF">DRP43_01330</name>
</gene>
<reference evidence="3 4" key="1">
    <citation type="submission" date="2018-06" db="EMBL/GenBank/DDBJ databases">
        <title>Extensive metabolic versatility and redundancy in microbially diverse, dynamic hydrothermal sediments.</title>
        <authorList>
            <person name="Dombrowski N."/>
            <person name="Teske A."/>
            <person name="Baker B.J."/>
        </authorList>
    </citation>
    <scope>NUCLEOTIDE SEQUENCE [LARGE SCALE GENOMIC DNA]</scope>
    <source>
        <strain evidence="3">B10_G13</strain>
    </source>
</reference>
<dbReference type="Proteomes" id="UP000271125">
    <property type="component" value="Unassembled WGS sequence"/>
</dbReference>
<name>A0A660SQH8_UNCT6</name>
<feature type="domain" description="SWIM-type" evidence="2">
    <location>
        <begin position="50"/>
        <end position="84"/>
    </location>
</feature>
<proteinExistence type="predicted"/>
<dbReference type="EMBL" id="QNBD01000041">
    <property type="protein sequence ID" value="RKX72190.1"/>
    <property type="molecule type" value="Genomic_DNA"/>
</dbReference>
<comment type="caution">
    <text evidence="3">The sequence shown here is derived from an EMBL/GenBank/DDBJ whole genome shotgun (WGS) entry which is preliminary data.</text>
</comment>
<dbReference type="InterPro" id="IPR007527">
    <property type="entry name" value="Znf_SWIM"/>
</dbReference>